<keyword evidence="1" id="KW-0812">Transmembrane</keyword>
<name>A0A7J5YWT1_DISMA</name>
<feature type="transmembrane region" description="Helical" evidence="1">
    <location>
        <begin position="12"/>
        <end position="35"/>
    </location>
</feature>
<evidence type="ECO:0000313" key="3">
    <source>
        <dbReference type="Proteomes" id="UP000518266"/>
    </source>
</evidence>
<comment type="caution">
    <text evidence="2">The sequence shown here is derived from an EMBL/GenBank/DDBJ whole genome shotgun (WGS) entry which is preliminary data.</text>
</comment>
<evidence type="ECO:0000313" key="2">
    <source>
        <dbReference type="EMBL" id="KAF3853876.1"/>
    </source>
</evidence>
<evidence type="ECO:0000256" key="1">
    <source>
        <dbReference type="SAM" id="Phobius"/>
    </source>
</evidence>
<dbReference type="AlphaFoldDB" id="A0A7J5YWT1"/>
<feature type="transmembrane region" description="Helical" evidence="1">
    <location>
        <begin position="41"/>
        <end position="65"/>
    </location>
</feature>
<sequence>MARHRLNFRGGDLIKVDLVAAALVLLSALQFVVLLQLSVPAIHLHIVLLQLLLVADNFVLLLLPYPALLLEPPRLLLGPLPLVGQLRPHPVHLHLHALQGLAAALPLGLRLITLVCEHVFLCFVEHLTLSVSWPLIGQSISEVSHLSLKASHLLSEQLCFALAPLKFVLAHLQLQGSCTGGAVGLLEQDLGVGQFSTSLSELTPQGDDLPHTLGQLHLHLLQLLLQQRDFPRLLTHLRGGGETCFRIAAHLPLALLQSRPQLDLIVLIGGAALLQLLPLLQKLSKVLLQLLLLLLQLINLQSLTTPSYPSTGPGERPLDPLSDRGWPRQLMEPEPVLLLEDERPLSELECPCAPTGGALFMGSRVWGRLRAQAGSARRGPPDPGSQLSHRSVVLVVSGREAMRLLTEPIESRAEGGALMGGEEPEACLL</sequence>
<keyword evidence="1" id="KW-1133">Transmembrane helix</keyword>
<gene>
    <name evidence="2" type="ORF">F7725_014564</name>
</gene>
<proteinExistence type="predicted"/>
<accession>A0A7J5YWT1</accession>
<protein>
    <submittedName>
        <fullName evidence="2">Uncharacterized protein</fullName>
    </submittedName>
</protein>
<keyword evidence="3" id="KW-1185">Reference proteome</keyword>
<dbReference type="Proteomes" id="UP000518266">
    <property type="component" value="Unassembled WGS sequence"/>
</dbReference>
<dbReference type="EMBL" id="JAAKFY010000008">
    <property type="protein sequence ID" value="KAF3853876.1"/>
    <property type="molecule type" value="Genomic_DNA"/>
</dbReference>
<organism evidence="2 3">
    <name type="scientific">Dissostichus mawsoni</name>
    <name type="common">Antarctic cod</name>
    <dbReference type="NCBI Taxonomy" id="36200"/>
    <lineage>
        <taxon>Eukaryota</taxon>
        <taxon>Metazoa</taxon>
        <taxon>Chordata</taxon>
        <taxon>Craniata</taxon>
        <taxon>Vertebrata</taxon>
        <taxon>Euteleostomi</taxon>
        <taxon>Actinopterygii</taxon>
        <taxon>Neopterygii</taxon>
        <taxon>Teleostei</taxon>
        <taxon>Neoteleostei</taxon>
        <taxon>Acanthomorphata</taxon>
        <taxon>Eupercaria</taxon>
        <taxon>Perciformes</taxon>
        <taxon>Notothenioidei</taxon>
        <taxon>Nototheniidae</taxon>
        <taxon>Dissostichus</taxon>
    </lineage>
</organism>
<keyword evidence="1" id="KW-0472">Membrane</keyword>
<reference evidence="2 3" key="1">
    <citation type="submission" date="2020-03" db="EMBL/GenBank/DDBJ databases">
        <title>Dissostichus mawsoni Genome sequencing and assembly.</title>
        <authorList>
            <person name="Park H."/>
        </authorList>
    </citation>
    <scope>NUCLEOTIDE SEQUENCE [LARGE SCALE GENOMIC DNA]</scope>
    <source>
        <strain evidence="2">DM0001</strain>
        <tissue evidence="2">Muscle</tissue>
    </source>
</reference>